<evidence type="ECO:0000256" key="9">
    <source>
        <dbReference type="ARBA" id="ARBA00047475"/>
    </source>
</evidence>
<evidence type="ECO:0000256" key="7">
    <source>
        <dbReference type="ARBA" id="ARBA00022989"/>
    </source>
</evidence>
<dbReference type="PANTHER" id="PTHR48043:SF23">
    <property type="entry name" value="UDP-GLUCURONOSYLTRANSFERASE"/>
    <property type="match status" value="1"/>
</dbReference>
<reference evidence="12" key="1">
    <citation type="submission" date="2012-04" db="EMBL/GenBank/DDBJ databases">
        <title>The Genome Sequence of Loa loa.</title>
        <authorList>
            <consortium name="The Broad Institute Genome Sequencing Platform"/>
            <consortium name="Broad Institute Genome Sequencing Center for Infectious Disease"/>
            <person name="Nutman T.B."/>
            <person name="Fink D.L."/>
            <person name="Russ C."/>
            <person name="Young S."/>
            <person name="Zeng Q."/>
            <person name="Gargeya S."/>
            <person name="Alvarado L."/>
            <person name="Berlin A."/>
            <person name="Chapman S.B."/>
            <person name="Chen Z."/>
            <person name="Freedman E."/>
            <person name="Gellesch M."/>
            <person name="Goldberg J."/>
            <person name="Griggs A."/>
            <person name="Gujja S."/>
            <person name="Heilman E.R."/>
            <person name="Heiman D."/>
            <person name="Howarth C."/>
            <person name="Mehta T."/>
            <person name="Neiman D."/>
            <person name="Pearson M."/>
            <person name="Roberts A."/>
            <person name="Saif S."/>
            <person name="Shea T."/>
            <person name="Shenoy N."/>
            <person name="Sisk P."/>
            <person name="Stolte C."/>
            <person name="Sykes S."/>
            <person name="White J."/>
            <person name="Yandava C."/>
            <person name="Haas B."/>
            <person name="Henn M.R."/>
            <person name="Nusbaum C."/>
            <person name="Birren B."/>
        </authorList>
    </citation>
    <scope>NUCLEOTIDE SEQUENCE [LARGE SCALE GENOMIC DNA]</scope>
</reference>
<comment type="subcellular location">
    <subcellularLocation>
        <location evidence="1 11">Membrane</location>
        <topology evidence="1 11">Single-pass membrane protein</topology>
    </subcellularLocation>
</comment>
<dbReference type="SUPFAM" id="SSF53756">
    <property type="entry name" value="UDP-Glycosyltransferase/glycogen phosphorylase"/>
    <property type="match status" value="1"/>
</dbReference>
<evidence type="ECO:0000256" key="2">
    <source>
        <dbReference type="ARBA" id="ARBA00009995"/>
    </source>
</evidence>
<evidence type="ECO:0000256" key="10">
    <source>
        <dbReference type="RuleBase" id="RU003718"/>
    </source>
</evidence>
<keyword evidence="4 10" id="KW-0808">Transferase</keyword>
<dbReference type="GO" id="GO:0016020">
    <property type="term" value="C:membrane"/>
    <property type="evidence" value="ECO:0007669"/>
    <property type="project" value="UniProtKB-SubCell"/>
</dbReference>
<comment type="catalytic activity">
    <reaction evidence="9 11">
        <text>glucuronate acceptor + UDP-alpha-D-glucuronate = acceptor beta-D-glucuronoside + UDP + H(+)</text>
        <dbReference type="Rhea" id="RHEA:21032"/>
        <dbReference type="ChEBI" id="CHEBI:15378"/>
        <dbReference type="ChEBI" id="CHEBI:58052"/>
        <dbReference type="ChEBI" id="CHEBI:58223"/>
        <dbReference type="ChEBI" id="CHEBI:132367"/>
        <dbReference type="ChEBI" id="CHEBI:132368"/>
        <dbReference type="EC" id="2.4.1.17"/>
    </reaction>
</comment>
<evidence type="ECO:0000256" key="11">
    <source>
        <dbReference type="RuleBase" id="RU362059"/>
    </source>
</evidence>
<keyword evidence="7 11" id="KW-1133">Transmembrane helix</keyword>
<proteinExistence type="inferred from homology"/>
<dbReference type="InterPro" id="IPR050271">
    <property type="entry name" value="UDP-glycosyltransferase"/>
</dbReference>
<keyword evidence="12" id="KW-1185">Reference proteome</keyword>
<keyword evidence="5 11" id="KW-0812">Transmembrane</keyword>
<dbReference type="PANTHER" id="PTHR48043">
    <property type="entry name" value="EG:EG0003.4 PROTEIN-RELATED"/>
    <property type="match status" value="1"/>
</dbReference>
<dbReference type="CDD" id="cd03784">
    <property type="entry name" value="GT1_Gtf-like"/>
    <property type="match status" value="1"/>
</dbReference>
<dbReference type="PROSITE" id="PS00375">
    <property type="entry name" value="UDPGT"/>
    <property type="match status" value="1"/>
</dbReference>
<evidence type="ECO:0000313" key="12">
    <source>
        <dbReference type="Proteomes" id="UP000095285"/>
    </source>
</evidence>
<protein>
    <recommendedName>
        <fullName evidence="11">UDP-glucuronosyltransferase</fullName>
        <ecNumber evidence="11">2.4.1.17</ecNumber>
    </recommendedName>
</protein>
<dbReference type="eggNOG" id="KOG1192">
    <property type="taxonomic scope" value="Eukaryota"/>
</dbReference>
<evidence type="ECO:0000313" key="13">
    <source>
        <dbReference type="WBParaSite" id="EN70_10322"/>
    </source>
</evidence>
<dbReference type="AlphaFoldDB" id="A0A1I7V678"/>
<dbReference type="InterPro" id="IPR035595">
    <property type="entry name" value="UDP_glycos_trans_CS"/>
</dbReference>
<keyword evidence="6 11" id="KW-0732">Signal</keyword>
<keyword evidence="3 10" id="KW-0328">Glycosyltransferase</keyword>
<dbReference type="Gene3D" id="3.40.50.2000">
    <property type="entry name" value="Glycogen Phosphorylase B"/>
    <property type="match status" value="1"/>
</dbReference>
<dbReference type="EC" id="2.4.1.17" evidence="11"/>
<dbReference type="Pfam" id="PF00201">
    <property type="entry name" value="UDPGT"/>
    <property type="match status" value="1"/>
</dbReference>
<feature type="transmembrane region" description="Helical" evidence="11">
    <location>
        <begin position="443"/>
        <end position="468"/>
    </location>
</feature>
<name>A0A1I7V678_LOALO</name>
<evidence type="ECO:0000256" key="1">
    <source>
        <dbReference type="ARBA" id="ARBA00004167"/>
    </source>
</evidence>
<evidence type="ECO:0000256" key="6">
    <source>
        <dbReference type="ARBA" id="ARBA00022729"/>
    </source>
</evidence>
<keyword evidence="8 11" id="KW-0472">Membrane</keyword>
<dbReference type="GO" id="GO:0015020">
    <property type="term" value="F:glucuronosyltransferase activity"/>
    <property type="evidence" value="ECO:0007669"/>
    <property type="project" value="UniProtKB-EC"/>
</dbReference>
<organism evidence="12 13">
    <name type="scientific">Loa loa</name>
    <name type="common">Eye worm</name>
    <name type="synonym">Filaria loa</name>
    <dbReference type="NCBI Taxonomy" id="7209"/>
    <lineage>
        <taxon>Eukaryota</taxon>
        <taxon>Metazoa</taxon>
        <taxon>Ecdysozoa</taxon>
        <taxon>Nematoda</taxon>
        <taxon>Chromadorea</taxon>
        <taxon>Rhabditida</taxon>
        <taxon>Spirurina</taxon>
        <taxon>Spiruromorpha</taxon>
        <taxon>Filarioidea</taxon>
        <taxon>Onchocercidae</taxon>
        <taxon>Loa</taxon>
    </lineage>
</organism>
<feature type="signal peptide" evidence="11">
    <location>
        <begin position="1"/>
        <end position="22"/>
    </location>
</feature>
<reference evidence="13" key="2">
    <citation type="submission" date="2016-11" db="UniProtKB">
        <authorList>
            <consortium name="WormBaseParasite"/>
        </authorList>
    </citation>
    <scope>IDENTIFICATION</scope>
</reference>
<evidence type="ECO:0000256" key="8">
    <source>
        <dbReference type="ARBA" id="ARBA00023136"/>
    </source>
</evidence>
<dbReference type="Proteomes" id="UP000095285">
    <property type="component" value="Unassembled WGS sequence"/>
</dbReference>
<comment type="similarity">
    <text evidence="2 10">Belongs to the UDP-glycosyltransferase family.</text>
</comment>
<dbReference type="WBParaSite" id="EN70_10322">
    <property type="protein sequence ID" value="EN70_10322"/>
    <property type="gene ID" value="EN70_10322"/>
</dbReference>
<evidence type="ECO:0000256" key="3">
    <source>
        <dbReference type="ARBA" id="ARBA00022676"/>
    </source>
</evidence>
<evidence type="ECO:0000256" key="5">
    <source>
        <dbReference type="ARBA" id="ARBA00022692"/>
    </source>
</evidence>
<feature type="chain" id="PRO_5009029898" description="UDP-glucuronosyltransferase" evidence="11">
    <location>
        <begin position="23"/>
        <end position="494"/>
    </location>
</feature>
<sequence length="494" mass="56908">MHRLQWYLASLIVVFCVSANDAYKILIYNPRFGKSHVEFLGSIADTLTEFAPVLFKSFDSTGSKLAKTIRIDADPEISKMMNIEIFAQNAWLENQQSIFSLIPTIKQLSDALVKNCEFQLKHEKIMEELKAEKFDLAIFEFNQCFADLLTQYTDHMTYLQRVKNLIVTILTNKLLDNLTAKCQTLFRRLYGDQFIDLKEKLAQVTYVLTNTDPLFHISRPTIHKMLELGGLALPKSKPLNKDWLTIMNQRKAVVLVSFGTITLSCWMPNKTKQALLEVFDNFPNVTFIWKYEKDEHQITDRHPNVITSKWLPQSDLLAHTNLIAFLTHGGMNSITETLNYGKPVVVVPLFGDQMQNAVLVERSGFGIKLSLSELAIKKKTRDAINNIIYDKSYSQKAKRLSEMMAKKPNPAKEQLIKHVEFAAKFGQIANFDPYGRKMSFMSYYMLDIIIPVIIILLLIIIITCYIIIRLFKKIFYKIISYKSNNSIITKVKKN</sequence>
<dbReference type="InterPro" id="IPR002213">
    <property type="entry name" value="UDP_glucos_trans"/>
</dbReference>
<dbReference type="FunFam" id="3.40.50.2000:FF:000038">
    <property type="entry name" value="UDP-GlucuronosylTransferase"/>
    <property type="match status" value="1"/>
</dbReference>
<accession>A0A1I7V678</accession>
<evidence type="ECO:0000256" key="4">
    <source>
        <dbReference type="ARBA" id="ARBA00022679"/>
    </source>
</evidence>